<sequence>MLQASPDPDAAPHQDADILSAGERAYERIRTDIVFGRLPPGQRLTLEKLRARYGVGVGTLREIFSRLTPEGLVTAEGQRGFHVAPCSADDLREVAALRLLLEKSAMASSFEAGDVEWEGRLVAAHHKLARVEQGLLAGQDGGAERWKRFDWEFHQALVSACGSRALLDLHAGVYDRYLRYQMVFVIFRGAVAADEHRALLDAALRRDAPAAQEILERHVAGCLDFAFSRKLL</sequence>
<dbReference type="GO" id="GO:0003700">
    <property type="term" value="F:DNA-binding transcription factor activity"/>
    <property type="evidence" value="ECO:0007669"/>
    <property type="project" value="InterPro"/>
</dbReference>
<dbReference type="InterPro" id="IPR011711">
    <property type="entry name" value="GntR_C"/>
</dbReference>
<gene>
    <name evidence="5" type="ORF">GCM10007036_05980</name>
</gene>
<proteinExistence type="predicted"/>
<comment type="caution">
    <text evidence="5">The sequence shown here is derived from an EMBL/GenBank/DDBJ whole genome shotgun (WGS) entry which is preliminary data.</text>
</comment>
<accession>A0A917I4E1</accession>
<evidence type="ECO:0000256" key="2">
    <source>
        <dbReference type="ARBA" id="ARBA00023125"/>
    </source>
</evidence>
<dbReference type="EMBL" id="BMES01000001">
    <property type="protein sequence ID" value="GGH09741.1"/>
    <property type="molecule type" value="Genomic_DNA"/>
</dbReference>
<reference evidence="5" key="1">
    <citation type="journal article" date="2014" name="Int. J. Syst. Evol. Microbiol.">
        <title>Complete genome sequence of Corynebacterium casei LMG S-19264T (=DSM 44701T), isolated from a smear-ripened cheese.</title>
        <authorList>
            <consortium name="US DOE Joint Genome Institute (JGI-PGF)"/>
            <person name="Walter F."/>
            <person name="Albersmeier A."/>
            <person name="Kalinowski J."/>
            <person name="Ruckert C."/>
        </authorList>
    </citation>
    <scope>NUCLEOTIDE SEQUENCE</scope>
    <source>
        <strain evidence="5">CGMCC 1.12214</strain>
    </source>
</reference>
<dbReference type="InterPro" id="IPR036390">
    <property type="entry name" value="WH_DNA-bd_sf"/>
</dbReference>
<evidence type="ECO:0000256" key="3">
    <source>
        <dbReference type="ARBA" id="ARBA00023163"/>
    </source>
</evidence>
<dbReference type="InterPro" id="IPR036388">
    <property type="entry name" value="WH-like_DNA-bd_sf"/>
</dbReference>
<reference evidence="5" key="2">
    <citation type="submission" date="2020-09" db="EMBL/GenBank/DDBJ databases">
        <authorList>
            <person name="Sun Q."/>
            <person name="Zhou Y."/>
        </authorList>
    </citation>
    <scope>NUCLEOTIDE SEQUENCE</scope>
    <source>
        <strain evidence="5">CGMCC 1.12214</strain>
    </source>
</reference>
<keyword evidence="3" id="KW-0804">Transcription</keyword>
<evidence type="ECO:0000313" key="5">
    <source>
        <dbReference type="EMBL" id="GGH09741.1"/>
    </source>
</evidence>
<dbReference type="GO" id="GO:0003677">
    <property type="term" value="F:DNA binding"/>
    <property type="evidence" value="ECO:0007669"/>
    <property type="project" value="UniProtKB-KW"/>
</dbReference>
<dbReference type="SUPFAM" id="SSF48008">
    <property type="entry name" value="GntR ligand-binding domain-like"/>
    <property type="match status" value="1"/>
</dbReference>
<feature type="domain" description="HTH gntR-type" evidence="4">
    <location>
        <begin position="19"/>
        <end position="86"/>
    </location>
</feature>
<dbReference type="SUPFAM" id="SSF46785">
    <property type="entry name" value="Winged helix' DNA-binding domain"/>
    <property type="match status" value="1"/>
</dbReference>
<name>A0A917I4E1_9HYPH</name>
<dbReference type="Proteomes" id="UP000603912">
    <property type="component" value="Unassembled WGS sequence"/>
</dbReference>
<keyword evidence="6" id="KW-1185">Reference proteome</keyword>
<dbReference type="InterPro" id="IPR008920">
    <property type="entry name" value="TF_FadR/GntR_C"/>
</dbReference>
<dbReference type="RefSeq" id="WP_188516237.1">
    <property type="nucleotide sequence ID" value="NZ_BMES01000001.1"/>
</dbReference>
<evidence type="ECO:0000313" key="6">
    <source>
        <dbReference type="Proteomes" id="UP000603912"/>
    </source>
</evidence>
<dbReference type="PANTHER" id="PTHR43537">
    <property type="entry name" value="TRANSCRIPTIONAL REGULATOR, GNTR FAMILY"/>
    <property type="match status" value="1"/>
</dbReference>
<evidence type="ECO:0000259" key="4">
    <source>
        <dbReference type="PROSITE" id="PS50949"/>
    </source>
</evidence>
<dbReference type="SMART" id="SM00895">
    <property type="entry name" value="FCD"/>
    <property type="match status" value="1"/>
</dbReference>
<dbReference type="PANTHER" id="PTHR43537:SF20">
    <property type="entry name" value="HTH-TYPE TRANSCRIPTIONAL REPRESSOR GLAR"/>
    <property type="match status" value="1"/>
</dbReference>
<dbReference type="Pfam" id="PF07729">
    <property type="entry name" value="FCD"/>
    <property type="match status" value="1"/>
</dbReference>
<dbReference type="InterPro" id="IPR000524">
    <property type="entry name" value="Tscrpt_reg_HTH_GntR"/>
</dbReference>
<dbReference type="SMART" id="SM00345">
    <property type="entry name" value="HTH_GNTR"/>
    <property type="match status" value="1"/>
</dbReference>
<keyword evidence="1" id="KW-0805">Transcription regulation</keyword>
<organism evidence="5 6">
    <name type="scientific">Alsobacter metallidurans</name>
    <dbReference type="NCBI Taxonomy" id="340221"/>
    <lineage>
        <taxon>Bacteria</taxon>
        <taxon>Pseudomonadati</taxon>
        <taxon>Pseudomonadota</taxon>
        <taxon>Alphaproteobacteria</taxon>
        <taxon>Hyphomicrobiales</taxon>
        <taxon>Alsobacteraceae</taxon>
        <taxon>Alsobacter</taxon>
    </lineage>
</organism>
<keyword evidence="2" id="KW-0238">DNA-binding</keyword>
<dbReference type="Gene3D" id="1.20.120.530">
    <property type="entry name" value="GntR ligand-binding domain-like"/>
    <property type="match status" value="1"/>
</dbReference>
<dbReference type="AlphaFoldDB" id="A0A917I4E1"/>
<dbReference type="Pfam" id="PF00392">
    <property type="entry name" value="GntR"/>
    <property type="match status" value="1"/>
</dbReference>
<evidence type="ECO:0000256" key="1">
    <source>
        <dbReference type="ARBA" id="ARBA00023015"/>
    </source>
</evidence>
<dbReference type="PROSITE" id="PS50949">
    <property type="entry name" value="HTH_GNTR"/>
    <property type="match status" value="1"/>
</dbReference>
<protein>
    <submittedName>
        <fullName evidence="5">GntR family transcriptional regulator</fullName>
    </submittedName>
</protein>
<dbReference type="Gene3D" id="1.10.10.10">
    <property type="entry name" value="Winged helix-like DNA-binding domain superfamily/Winged helix DNA-binding domain"/>
    <property type="match status" value="1"/>
</dbReference>